<reference evidence="1" key="1">
    <citation type="submission" date="2024-12" db="EMBL/GenBank/DDBJ databases">
        <title>Comparative genomics and development of molecular markers within Purpureocillium lilacinum and among Purpureocillium species.</title>
        <authorList>
            <person name="Yeh Z.-Y."/>
            <person name="Ni N.-T."/>
            <person name="Lo P.-H."/>
            <person name="Mushyakhwo K."/>
            <person name="Lin C.-F."/>
            <person name="Nai Y.-S."/>
        </authorList>
    </citation>
    <scope>NUCLEOTIDE SEQUENCE</scope>
    <source>
        <strain evidence="1">NCHU-NPUST-175</strain>
    </source>
</reference>
<accession>A0ACC4DFC6</accession>
<organism evidence="1 2">
    <name type="scientific">Purpureocillium lilacinum</name>
    <name type="common">Paecilomyces lilacinus</name>
    <dbReference type="NCBI Taxonomy" id="33203"/>
    <lineage>
        <taxon>Eukaryota</taxon>
        <taxon>Fungi</taxon>
        <taxon>Dikarya</taxon>
        <taxon>Ascomycota</taxon>
        <taxon>Pezizomycotina</taxon>
        <taxon>Sordariomycetes</taxon>
        <taxon>Hypocreomycetidae</taxon>
        <taxon>Hypocreales</taxon>
        <taxon>Ophiocordycipitaceae</taxon>
        <taxon>Purpureocillium</taxon>
    </lineage>
</organism>
<evidence type="ECO:0000313" key="2">
    <source>
        <dbReference type="Proteomes" id="UP001638806"/>
    </source>
</evidence>
<sequence>MPSLFGSRRHAPPVQVSFKTVHAPPAPFAKASFLDFALLSWSPSPPRPPRCTGLCAGTRGPSDQGDGRPQCRYRRGFGVHAPRLQCLAVVRRRRRGVARAAHDPDQRRRGPVQARRPEESLGGLHARRQGPLPGEPAPAHPQRRLHDRADLSVTVPGRPKPDAERAQRPARPEHPRRPHTGEQEGCRRGQRRSAPPPLQTQPFKTASEKMKGGGHHGSWFGGATAGDAANVRRTDSVMHSATSPVEPRPGSVSPSINFSYPRGRVHSPSPSFDDQTLVYDANSRRMVPRGELLARSQSVREVPERPRKKQQQQEPSRSGSHLAKGTVARTQAPALEALPAQPAQPKQQLQPQPQPEPEPVEEEPAPAPAPVAAVAPVATAEQPQSPSKKKKKKKKKKAQPAATETSAAIVAEAPAMDHQAQVPDEPRTVAATELPAAVQQPRREEPKEAPPQQPIAQPVAAEVAAVAATPVVKAAANGQARDPGVQLQSSPRAARVQSESPVRSARFAPAHDQLAVRHEPPPRSVSPRKSAMKLSSPRGVSPSDDGSEVSARNLSPPRAEDPAVSRKKSARVSWDDRNTVVVGESVQPHETDSPVVPSPQSKKPWHNIVTKYTKKEPSNLDEDETMTPRPALPLFGSVREKKSKEAEERPLVRPSERTWSGAGETADAGQSSDAAIGAVLSQDQASRNAANISKYREPLPPIVQSREGDSRGDDLVSDSEDDLDTDGTTELDDATAATTPRTTQLLTPEPTTPTKAAFGAEATDGEVPTISVQQPSPRPQDPKDNAFSGEQPHDVPGTFPHEDSPVEPTGVQDVPLTHAVSTDALPPAQPIEPAESIESPSAAAAPVMDDITEEEEETDRCSVYSDAYEDLEEVNGDGFMSLDAVVESPAGSKMAKKIQEQVMAQPADEARESRESSGSPIPPALAQSSNDWENAKAYWRSLSTEQRRQLEVEALSETGEEADVEQPATPDGKRTSAYASVEDSPVSITNHRTYQIVPGTKWSDKESEVAAMTASALAAQPKTRPVSVPKLRQSMRSEQPAPAAQAGQQTGSMRKSMRANAPGPASTPEKRARQARHFEPEPIPAAAHTPAVAVAVRPAGVLQPPPSVEPFRSHKRNLSADNLAPAGALKPSLRRKGSDDSVSSFKRARASSNTEHGFRMSMRATPQEPPSPSARGSGRFSLRSLSPPAFRRTSMNATPVGVSSFGAGRMRQSLRAESVDASKSRLSVSKRSSGISKGKRRSASRFADSSDEDEGGPSFFSSRFADSSDEEDVSRPRSKGKGLPKSMRSNRSSSAAAASAMGMTPVLRDASPDLPDSDDDEAARVRRGTLMPLQTSQGDEPARARGGFMSILRRKKDTSNRISRDVGESAARRDTKFERSPEQLAQIRSNSLHKREPSWPLPDGEEGTSAEGSQGAVPAATDKTRPSTAGGPPPTTNGGARKSAFLRRRSTSQGVVGLAQPPPQDDDIPPVPDLPPVKKKKFGALRKMLGIHD</sequence>
<keyword evidence="2" id="KW-1185">Reference proteome</keyword>
<dbReference type="EMBL" id="JBGNUJ010000010">
    <property type="protein sequence ID" value="KAL3954822.1"/>
    <property type="molecule type" value="Genomic_DNA"/>
</dbReference>
<gene>
    <name evidence="1" type="ORF">ACCO45_010385</name>
</gene>
<protein>
    <submittedName>
        <fullName evidence="1">Uncharacterized protein</fullName>
    </submittedName>
</protein>
<evidence type="ECO:0000313" key="1">
    <source>
        <dbReference type="EMBL" id="KAL3954822.1"/>
    </source>
</evidence>
<comment type="caution">
    <text evidence="1">The sequence shown here is derived from an EMBL/GenBank/DDBJ whole genome shotgun (WGS) entry which is preliminary data.</text>
</comment>
<dbReference type="Proteomes" id="UP001638806">
    <property type="component" value="Unassembled WGS sequence"/>
</dbReference>
<proteinExistence type="predicted"/>
<name>A0ACC4DFC6_PURLI</name>